<evidence type="ECO:0000256" key="2">
    <source>
        <dbReference type="ARBA" id="ARBA00023015"/>
    </source>
</evidence>
<reference evidence="6 7" key="1">
    <citation type="submission" date="2020-07" db="EMBL/GenBank/DDBJ databases">
        <authorList>
            <person name="Sun Q."/>
        </authorList>
    </citation>
    <scope>NUCLEOTIDE SEQUENCE [LARGE SCALE GENOMIC DNA]</scope>
    <source>
        <strain evidence="6 7">CGMCC 1.13654</strain>
    </source>
</reference>
<dbReference type="InterPro" id="IPR005119">
    <property type="entry name" value="LysR_subst-bd"/>
</dbReference>
<organism evidence="6 7">
    <name type="scientific">Sphingomonas chungangi</name>
    <dbReference type="NCBI Taxonomy" id="2683589"/>
    <lineage>
        <taxon>Bacteria</taxon>
        <taxon>Pseudomonadati</taxon>
        <taxon>Pseudomonadota</taxon>
        <taxon>Alphaproteobacteria</taxon>
        <taxon>Sphingomonadales</taxon>
        <taxon>Sphingomonadaceae</taxon>
        <taxon>Sphingomonas</taxon>
    </lineage>
</organism>
<name>A0A838L8F3_9SPHN</name>
<keyword evidence="3" id="KW-0238">DNA-binding</keyword>
<keyword evidence="7" id="KW-1185">Reference proteome</keyword>
<evidence type="ECO:0000313" key="6">
    <source>
        <dbReference type="EMBL" id="MBA2934829.1"/>
    </source>
</evidence>
<dbReference type="Pfam" id="PF00126">
    <property type="entry name" value="HTH_1"/>
    <property type="match status" value="1"/>
</dbReference>
<dbReference type="PRINTS" id="PR00039">
    <property type="entry name" value="HTHLYSR"/>
</dbReference>
<dbReference type="GO" id="GO:0003700">
    <property type="term" value="F:DNA-binding transcription factor activity"/>
    <property type="evidence" value="ECO:0007669"/>
    <property type="project" value="InterPro"/>
</dbReference>
<keyword evidence="2" id="KW-0805">Transcription regulation</keyword>
<dbReference type="PROSITE" id="PS50931">
    <property type="entry name" value="HTH_LYSR"/>
    <property type="match status" value="1"/>
</dbReference>
<dbReference type="GO" id="GO:0003677">
    <property type="term" value="F:DNA binding"/>
    <property type="evidence" value="ECO:0007669"/>
    <property type="project" value="UniProtKB-KW"/>
</dbReference>
<dbReference type="InterPro" id="IPR000847">
    <property type="entry name" value="LysR_HTH_N"/>
</dbReference>
<evidence type="ECO:0000256" key="4">
    <source>
        <dbReference type="ARBA" id="ARBA00023163"/>
    </source>
</evidence>
<dbReference type="PANTHER" id="PTHR30419">
    <property type="entry name" value="HTH-TYPE TRANSCRIPTIONAL REGULATOR YBHD"/>
    <property type="match status" value="1"/>
</dbReference>
<keyword evidence="4" id="KW-0804">Transcription</keyword>
<dbReference type="SUPFAM" id="SSF46785">
    <property type="entry name" value="Winged helix' DNA-binding domain"/>
    <property type="match status" value="1"/>
</dbReference>
<dbReference type="Gene3D" id="3.40.190.290">
    <property type="match status" value="1"/>
</dbReference>
<dbReference type="Gene3D" id="1.10.10.10">
    <property type="entry name" value="Winged helix-like DNA-binding domain superfamily/Winged helix DNA-binding domain"/>
    <property type="match status" value="1"/>
</dbReference>
<comment type="caution">
    <text evidence="6">The sequence shown here is derived from an EMBL/GenBank/DDBJ whole genome shotgun (WGS) entry which is preliminary data.</text>
</comment>
<dbReference type="AlphaFoldDB" id="A0A838L8F3"/>
<dbReference type="RefSeq" id="WP_160366606.1">
    <property type="nucleotide sequence ID" value="NZ_JACEIB010000007.1"/>
</dbReference>
<proteinExistence type="inferred from homology"/>
<evidence type="ECO:0000256" key="1">
    <source>
        <dbReference type="ARBA" id="ARBA00009437"/>
    </source>
</evidence>
<dbReference type="FunFam" id="1.10.10.10:FF:000001">
    <property type="entry name" value="LysR family transcriptional regulator"/>
    <property type="match status" value="1"/>
</dbReference>
<dbReference type="EMBL" id="JACEIB010000007">
    <property type="protein sequence ID" value="MBA2934829.1"/>
    <property type="molecule type" value="Genomic_DNA"/>
</dbReference>
<dbReference type="SUPFAM" id="SSF53850">
    <property type="entry name" value="Periplasmic binding protein-like II"/>
    <property type="match status" value="1"/>
</dbReference>
<dbReference type="GO" id="GO:0005829">
    <property type="term" value="C:cytosol"/>
    <property type="evidence" value="ECO:0007669"/>
    <property type="project" value="TreeGrafter"/>
</dbReference>
<dbReference type="Proteomes" id="UP000570166">
    <property type="component" value="Unassembled WGS sequence"/>
</dbReference>
<accession>A0A838L8F3</accession>
<dbReference type="InterPro" id="IPR050950">
    <property type="entry name" value="HTH-type_LysR_regulators"/>
</dbReference>
<comment type="similarity">
    <text evidence="1">Belongs to the LysR transcriptional regulatory family.</text>
</comment>
<feature type="domain" description="HTH lysR-type" evidence="5">
    <location>
        <begin position="1"/>
        <end position="58"/>
    </location>
</feature>
<evidence type="ECO:0000256" key="3">
    <source>
        <dbReference type="ARBA" id="ARBA00023125"/>
    </source>
</evidence>
<sequence length="307" mass="34009">MEIQQLRHLLAAVEHGNLLKAADKNFISQSGLSRSIKSLEQRLGVPLLVRGAKGVEPTEYGLSVMRRARVILNEVQRSIEEVKAIQGARIGEVTFGITQNYTAYLVPQLLRHLRRERPQLRVTVIADGFVELIDKVRVEAVDFAFGLIGPIHRSDDIEIEPLREHRSRVIAGRGHPLAAGAEASVQQLAEAEWAMLSSGSVQRGFQTFFETRGLAIPAQPVKTNSISLLRQAVRDMDLLTILPQDVVQPDIDTGHVTPIRCETPVEHTRIGLFFRRGGALTPQARYVIDRFRAVIGQGDTDPGSSLL</sequence>
<dbReference type="PANTHER" id="PTHR30419:SF30">
    <property type="entry name" value="LYSR FAMILY TRANSCRIPTIONAL REGULATOR"/>
    <property type="match status" value="1"/>
</dbReference>
<gene>
    <name evidence="6" type="ORF">HZF05_12045</name>
</gene>
<protein>
    <submittedName>
        <fullName evidence="6">LysR family transcriptional regulator</fullName>
    </submittedName>
</protein>
<evidence type="ECO:0000259" key="5">
    <source>
        <dbReference type="PROSITE" id="PS50931"/>
    </source>
</evidence>
<dbReference type="Pfam" id="PF03466">
    <property type="entry name" value="LysR_substrate"/>
    <property type="match status" value="1"/>
</dbReference>
<dbReference type="InterPro" id="IPR036388">
    <property type="entry name" value="WH-like_DNA-bd_sf"/>
</dbReference>
<evidence type="ECO:0000313" key="7">
    <source>
        <dbReference type="Proteomes" id="UP000570166"/>
    </source>
</evidence>
<dbReference type="InterPro" id="IPR036390">
    <property type="entry name" value="WH_DNA-bd_sf"/>
</dbReference>